<dbReference type="STRING" id="151549.A0A4C1UT63"/>
<evidence type="ECO:0000256" key="3">
    <source>
        <dbReference type="ARBA" id="ARBA00023054"/>
    </source>
</evidence>
<name>A0A4C1UT63_EUMVA</name>
<dbReference type="OrthoDB" id="425925at2759"/>
<feature type="coiled-coil region" evidence="4">
    <location>
        <begin position="713"/>
        <end position="754"/>
    </location>
</feature>
<dbReference type="EMBL" id="BGZK01000222">
    <property type="protein sequence ID" value="GBP29635.1"/>
    <property type="molecule type" value="Genomic_DNA"/>
</dbReference>
<dbReference type="Gene3D" id="1.10.287.1490">
    <property type="match status" value="1"/>
</dbReference>
<comment type="subcellular location">
    <subcellularLocation>
        <location evidence="1">Golgi apparatus</location>
    </subcellularLocation>
</comment>
<protein>
    <submittedName>
        <fullName evidence="5">Thyroid receptor-interacting protein 11</fullName>
    </submittedName>
</protein>
<dbReference type="GO" id="GO:0007030">
    <property type="term" value="P:Golgi organization"/>
    <property type="evidence" value="ECO:0007669"/>
    <property type="project" value="TreeGrafter"/>
</dbReference>
<dbReference type="Proteomes" id="UP000299102">
    <property type="component" value="Unassembled WGS sequence"/>
</dbReference>
<evidence type="ECO:0000256" key="4">
    <source>
        <dbReference type="SAM" id="Coils"/>
    </source>
</evidence>
<dbReference type="GO" id="GO:0006888">
    <property type="term" value="P:endoplasmic reticulum to Golgi vesicle-mediated transport"/>
    <property type="evidence" value="ECO:0007669"/>
    <property type="project" value="TreeGrafter"/>
</dbReference>
<evidence type="ECO:0000313" key="5">
    <source>
        <dbReference type="EMBL" id="GBP29635.1"/>
    </source>
</evidence>
<keyword evidence="6" id="KW-1185">Reference proteome</keyword>
<dbReference type="PANTHER" id="PTHR18921">
    <property type="entry name" value="MYOSIN HEAVY CHAIN - RELATED"/>
    <property type="match status" value="1"/>
</dbReference>
<feature type="coiled-coil region" evidence="4">
    <location>
        <begin position="1289"/>
        <end position="1347"/>
    </location>
</feature>
<proteinExistence type="predicted"/>
<keyword evidence="2" id="KW-0333">Golgi apparatus</keyword>
<gene>
    <name evidence="5" type="primary">TRIP11</name>
    <name evidence="5" type="ORF">EVAR_79184_1</name>
</gene>
<accession>A0A4C1UT63</accession>
<organism evidence="5 6">
    <name type="scientific">Eumeta variegata</name>
    <name type="common">Bagworm moth</name>
    <name type="synonym">Eumeta japonica</name>
    <dbReference type="NCBI Taxonomy" id="151549"/>
    <lineage>
        <taxon>Eukaryota</taxon>
        <taxon>Metazoa</taxon>
        <taxon>Ecdysozoa</taxon>
        <taxon>Arthropoda</taxon>
        <taxon>Hexapoda</taxon>
        <taxon>Insecta</taxon>
        <taxon>Pterygota</taxon>
        <taxon>Neoptera</taxon>
        <taxon>Endopterygota</taxon>
        <taxon>Lepidoptera</taxon>
        <taxon>Glossata</taxon>
        <taxon>Ditrysia</taxon>
        <taxon>Tineoidea</taxon>
        <taxon>Psychidae</taxon>
        <taxon>Oiketicinae</taxon>
        <taxon>Eumeta</taxon>
    </lineage>
</organism>
<dbReference type="PANTHER" id="PTHR18921:SF2">
    <property type="entry name" value="THYROID RECEPTOR-INTERACTING PROTEIN 11"/>
    <property type="match status" value="1"/>
</dbReference>
<evidence type="ECO:0000256" key="2">
    <source>
        <dbReference type="ARBA" id="ARBA00023034"/>
    </source>
</evidence>
<evidence type="ECO:0000256" key="1">
    <source>
        <dbReference type="ARBA" id="ARBA00004555"/>
    </source>
</evidence>
<dbReference type="GO" id="GO:0031267">
    <property type="term" value="F:small GTPase binding"/>
    <property type="evidence" value="ECO:0007669"/>
    <property type="project" value="TreeGrafter"/>
</dbReference>
<reference evidence="5 6" key="1">
    <citation type="journal article" date="2019" name="Commun. Biol.">
        <title>The bagworm genome reveals a unique fibroin gene that provides high tensile strength.</title>
        <authorList>
            <person name="Kono N."/>
            <person name="Nakamura H."/>
            <person name="Ohtoshi R."/>
            <person name="Tomita M."/>
            <person name="Numata K."/>
            <person name="Arakawa K."/>
        </authorList>
    </citation>
    <scope>NUCLEOTIDE SEQUENCE [LARGE SCALE GENOMIC DNA]</scope>
</reference>
<evidence type="ECO:0000313" key="6">
    <source>
        <dbReference type="Proteomes" id="UP000299102"/>
    </source>
</evidence>
<keyword evidence="5" id="KW-0675">Receptor</keyword>
<feature type="coiled-coil region" evidence="4">
    <location>
        <begin position="1057"/>
        <end position="1264"/>
    </location>
</feature>
<feature type="coiled-coil region" evidence="4">
    <location>
        <begin position="99"/>
        <end position="275"/>
    </location>
</feature>
<dbReference type="GO" id="GO:0005794">
    <property type="term" value="C:Golgi apparatus"/>
    <property type="evidence" value="ECO:0007669"/>
    <property type="project" value="UniProtKB-SubCell"/>
</dbReference>
<feature type="coiled-coil region" evidence="4">
    <location>
        <begin position="389"/>
        <end position="657"/>
    </location>
</feature>
<comment type="caution">
    <text evidence="5">The sequence shown here is derived from an EMBL/GenBank/DDBJ whole genome shotgun (WGS) entry which is preliminary data.</text>
</comment>
<sequence>MKHSARASRCCRVATLFVSAIGRPLDIASFPSSFPPHTILGHVPSTQWEAVPRCDVRKLLPQRLSVLRAMRSTRCHRLSRKNGVKEEDTSWYWDPPPQTSNQDADYEKYKQEIQSLQDQISHMKLKSVEDVNTEELNRLREENKTLCANLEDLDGQHQMAMERLLSLKKELQKNFEVLKQEYEELKKANNNYSEQTKLLATQLKQKEEELESSTSCKSDYDTLQNKYQKLERVHNLLRENAEKFQEENQELHEEIFQLQERVTKLEHELELTNKHSELSDAVPRERYEELMKELNDLRECRSSSSRLQLEETNIDDNAKGVIENLKREIHDLNLKLEQRETEKNIQFSNPTVISEKIIQLFNKYVNFEIPVDLVGDVPPSGDDNMICKLESVFKTLNYLKKEIDSLEHKLSEKALNEKHLQTQIDDLTVNETHLQTQIDDLTTENDFLTSDLQQFENELKEMKKNNDFLLGEIAVLKNTSKLEPIIETQEDNITKLETELADSNRMNKTFESEIKRIETELSEVNAEKITLRKDLGELKDKYNAMLSELEVYKTKTKEVEDLQITESLKQGEELKRAEDEVAELKSRINTISSKNEQLNIDIHILENDKILLTKQIDDLIREGEEKDSVIHTVRTSKSDMESKIKEIEISLSQAQRQIIDVPRTDIALINRLREVLNTDDSTNATRETEDETDRIVKDVENKVTLVTLLQEQLETVQLKNTNLARSLEEASRNAITLTQKVDFLQRALNHAEESERRSLQNNAILESTRHAVIEDLEEFTIEPSIPLPPSPPRNRHQRGSPNFVEIGERIIPFSNDNEIQRLNAKIARRNTKILEMDSAIEQLTSNLDHLNRVISQLQETINVKDTEIENIKQTLSQMILNGQETFNELQQKKAALAKYKKQRDAYEENAAFHRKQMVKDEAEITELKNQKEQNELSIIEYKTELEIKKKVIKELQQSIVELKEKLKSEAVTLKQNDTEIVKIINEKELFEREIGELKQLLASKEKEHSESVKMVEQLQKTCTEHKTIIDNASVEKNELINLISLKHNESIQYHNEIQRLNHVILEQNNEFKKMLEEKDRLLQTHSVLHKPCSDCENLKSGLKEKDETIMKLNQNLSDFERTKNELMNANDVIQNLTEKCENLDKNLTIQLDTVKSLTAQNTQLLDEDENLKRELERLRQHLLEMEETHTQELMASEQKLTECQSRLQQVEERAKQTSTVYTSNSIRANQEVETLRNQIRLLEKQREEVQARLSEEENSRLRNEAALTNLQIVLEQFQQDKERDIHAATEKIRNRMEELKCQNLELYAEKGKLNAKLEESLAGLQAASRLGAQLETKTATINDLREQVLLQSLCEFEDDQLAPNFGLISFGNCEAFHVAR</sequence>
<keyword evidence="3 4" id="KW-0175">Coiled coil</keyword>
<dbReference type="SUPFAM" id="SSF90257">
    <property type="entry name" value="Myosin rod fragments"/>
    <property type="match status" value="1"/>
</dbReference>
<feature type="coiled-coil region" evidence="4">
    <location>
        <begin position="315"/>
        <end position="342"/>
    </location>
</feature>
<feature type="coiled-coil region" evidence="4">
    <location>
        <begin position="840"/>
        <end position="1007"/>
    </location>
</feature>